<dbReference type="EMBL" id="QXED01000013">
    <property type="protein sequence ID" value="RIV18065.1"/>
    <property type="molecule type" value="Genomic_DNA"/>
</dbReference>
<reference evidence="2 3" key="1">
    <citation type="submission" date="2018-08" db="EMBL/GenBank/DDBJ databases">
        <title>Fibrisoma montanum sp. nov., isolated from Danxia mountain soil.</title>
        <authorList>
            <person name="Huang Y."/>
        </authorList>
    </citation>
    <scope>NUCLEOTIDE SEQUENCE [LARGE SCALE GENOMIC DNA]</scope>
    <source>
        <strain evidence="2 3">HYT19</strain>
    </source>
</reference>
<dbReference type="Pfam" id="PF08379">
    <property type="entry name" value="Bact_transglu_N"/>
    <property type="match status" value="1"/>
</dbReference>
<evidence type="ECO:0000313" key="2">
    <source>
        <dbReference type="EMBL" id="RIV18065.1"/>
    </source>
</evidence>
<dbReference type="SMART" id="SM00460">
    <property type="entry name" value="TGc"/>
    <property type="match status" value="1"/>
</dbReference>
<dbReference type="Proteomes" id="UP000283523">
    <property type="component" value="Unassembled WGS sequence"/>
</dbReference>
<accession>A0A418LXV7</accession>
<dbReference type="AlphaFoldDB" id="A0A418LXV7"/>
<evidence type="ECO:0000313" key="3">
    <source>
        <dbReference type="Proteomes" id="UP000283523"/>
    </source>
</evidence>
<proteinExistence type="predicted"/>
<gene>
    <name evidence="2" type="ORF">DYU11_29350</name>
</gene>
<feature type="domain" description="Transglutaminase-like" evidence="1">
    <location>
        <begin position="171"/>
        <end position="234"/>
    </location>
</feature>
<dbReference type="PANTHER" id="PTHR33490:SF1">
    <property type="entry name" value="SLL1233 PROTEIN"/>
    <property type="match status" value="1"/>
</dbReference>
<dbReference type="Gene3D" id="3.10.620.30">
    <property type="match status" value="1"/>
</dbReference>
<dbReference type="InterPro" id="IPR002931">
    <property type="entry name" value="Transglutaminase-like"/>
</dbReference>
<dbReference type="SUPFAM" id="SSF54001">
    <property type="entry name" value="Cysteine proteinases"/>
    <property type="match status" value="1"/>
</dbReference>
<comment type="caution">
    <text evidence="2">The sequence shown here is derived from an EMBL/GenBank/DDBJ whole genome shotgun (WGS) entry which is preliminary data.</text>
</comment>
<sequence length="285" mass="32600">MQLYVRHTSDYTYDQAVVLKPHTLYLYPRPYPHQRLLRYDLTIDPAPTQIVRNVDVESNVQQVVYFAGQTRQLHVTMELEIESNEFNSLNFIFYPYEANKLPFVYPESIRELLSPYLSGTNPSSMVNEWARSLVEEANGDTVDFLLRLNRSIRQFRYEVRPEGPPFAPEQTLIDRAGSCRDYTTLFMAACRSLGIAARFVSGYLSGNPQQEHQLHAWAEVYLPGAGWRGFDPTENEVISNRHIFLTSTARPELAAPISGTFTGQAQSTFRAELFINNGQVPNLSH</sequence>
<dbReference type="InterPro" id="IPR038765">
    <property type="entry name" value="Papain-like_cys_pep_sf"/>
</dbReference>
<dbReference type="PANTHER" id="PTHR33490">
    <property type="entry name" value="BLR5614 PROTEIN-RELATED"/>
    <property type="match status" value="1"/>
</dbReference>
<dbReference type="OrthoDB" id="9804872at2"/>
<organism evidence="2 3">
    <name type="scientific">Fibrisoma montanum</name>
    <dbReference type="NCBI Taxonomy" id="2305895"/>
    <lineage>
        <taxon>Bacteria</taxon>
        <taxon>Pseudomonadati</taxon>
        <taxon>Bacteroidota</taxon>
        <taxon>Cytophagia</taxon>
        <taxon>Cytophagales</taxon>
        <taxon>Spirosomataceae</taxon>
        <taxon>Fibrisoma</taxon>
    </lineage>
</organism>
<dbReference type="Pfam" id="PF01841">
    <property type="entry name" value="Transglut_core"/>
    <property type="match status" value="1"/>
</dbReference>
<dbReference type="InterPro" id="IPR013589">
    <property type="entry name" value="Bac_transglu_N"/>
</dbReference>
<evidence type="ECO:0000259" key="1">
    <source>
        <dbReference type="SMART" id="SM00460"/>
    </source>
</evidence>
<dbReference type="RefSeq" id="WP_119671316.1">
    <property type="nucleotide sequence ID" value="NZ_QXED01000013.1"/>
</dbReference>
<name>A0A418LXV7_9BACT</name>
<keyword evidence="3" id="KW-1185">Reference proteome</keyword>
<protein>
    <submittedName>
        <fullName evidence="2">Transglutaminase family protein</fullName>
    </submittedName>
</protein>